<proteinExistence type="predicted"/>
<gene>
    <name evidence="1" type="ORF">SAMN05192540_1998</name>
</gene>
<reference evidence="1 2" key="1">
    <citation type="submission" date="2016-10" db="EMBL/GenBank/DDBJ databases">
        <authorList>
            <person name="de Groot N.N."/>
        </authorList>
    </citation>
    <scope>NUCLEOTIDE SEQUENCE [LARGE SCALE GENOMIC DNA]</scope>
    <source>
        <strain evidence="1 2">MAR_2009_71</strain>
    </source>
</reference>
<sequence>MLEIFKNKILPKLETTQLSAPAAKALLQVLELQDCQDTKVLEQVKNSIGNLNNEAVFTEELAQQIYYHPEVYANEEEGIAFIISWLPLLENGFYPDKKSSEKLIEFLYFSLGYLQSKAISEKDRTQIFSVLKALVQSESNASLIVAHFLIRRVFDIRDCVNSDFIIQNCITHQILLGNYYVLNSDNGFTKNSFSIDNEFIHHFFKGDWHKFVNALHLILPVGKVYQPNAFNIITAWLSTDLAEFYQEHTDLVFTAHTALNERFLFMEEEGIALLNLQTKDGIFPLISALGTKEWDAGDVLLFNNRDKNIPQNQLDQCYLRFLDWLKAESGSNFYTEAFQEFGKHILKVESSTVLPVAYILFWFEKCNPKSGIPDQIELYNSLFSRFLSTGSTGKLPVVRLGNEDVELKGEYLIEEIFLIKNNRTKWISDLESSNLTDPLNQFLILTFYDAREKLATLFDLDNQKVLFAYLEKMAYSAKQADDKVKKECLPLVVKTLTALFAETNDFTLVNKIWALKNIDPSVLDLCNDYAQLQYVNESRPLFLGLLQSWYNFLSDYYYSLGTESVWIPHMLNTQGRRSAAYLNELDENVSHFLNRALVHLFDFHKKSKQKAESNQLFQSIQTDIENYLEDFLKELMEHNLTKETAENMYIYSKAHFAHRKKLQESIQKHHDYHKVEEPKSEKAILVEQLQKSQINSSEMTFDPKYASAVLHNLESYKTEGTCDSKLLEVLDKNIIEFKTWLSETSTTEAKFIQALYMTLLDKNLAPETPLETYGNLCRNLFVKLAKDSKMASSYQMGLAAMANSGAYPENLTTALLQVVNLLKV</sequence>
<evidence type="ECO:0000313" key="1">
    <source>
        <dbReference type="EMBL" id="SEB96218.1"/>
    </source>
</evidence>
<dbReference type="EMBL" id="FNTB01000001">
    <property type="protein sequence ID" value="SEB96218.1"/>
    <property type="molecule type" value="Genomic_DNA"/>
</dbReference>
<accession>A0A1H4NMZ4</accession>
<organism evidence="1 2">
    <name type="scientific">Maribacter dokdonensis</name>
    <dbReference type="NCBI Taxonomy" id="320912"/>
    <lineage>
        <taxon>Bacteria</taxon>
        <taxon>Pseudomonadati</taxon>
        <taxon>Bacteroidota</taxon>
        <taxon>Flavobacteriia</taxon>
        <taxon>Flavobacteriales</taxon>
        <taxon>Flavobacteriaceae</taxon>
        <taxon>Maribacter</taxon>
    </lineage>
</organism>
<dbReference type="RefSeq" id="WP_074672355.1">
    <property type="nucleotide sequence ID" value="NZ_FNTB01000001.1"/>
</dbReference>
<name>A0A1H4NMZ4_9FLAO</name>
<evidence type="ECO:0000313" key="2">
    <source>
        <dbReference type="Proteomes" id="UP000183038"/>
    </source>
</evidence>
<dbReference type="Proteomes" id="UP000183038">
    <property type="component" value="Unassembled WGS sequence"/>
</dbReference>
<dbReference type="OrthoDB" id="1167984at2"/>
<protein>
    <submittedName>
        <fullName evidence="1">Uncharacterized protein</fullName>
    </submittedName>
</protein>
<dbReference type="AlphaFoldDB" id="A0A1H4NMZ4"/>